<feature type="domain" description="ABC transmembrane type-1" evidence="11">
    <location>
        <begin position="16"/>
        <end position="300"/>
    </location>
</feature>
<dbReference type="FunFam" id="3.40.50.300:FF:000221">
    <property type="entry name" value="Multidrug ABC transporter ATP-binding protein"/>
    <property type="match status" value="1"/>
</dbReference>
<dbReference type="GO" id="GO:0042883">
    <property type="term" value="P:cysteine transport"/>
    <property type="evidence" value="ECO:0007669"/>
    <property type="project" value="InterPro"/>
</dbReference>
<evidence type="ECO:0000256" key="6">
    <source>
        <dbReference type="ARBA" id="ARBA00022840"/>
    </source>
</evidence>
<dbReference type="Pfam" id="PF00005">
    <property type="entry name" value="ABC_tran"/>
    <property type="match status" value="1"/>
</dbReference>
<dbReference type="SMART" id="SM00382">
    <property type="entry name" value="AAA"/>
    <property type="match status" value="1"/>
</dbReference>
<dbReference type="Gene3D" id="3.40.50.300">
    <property type="entry name" value="P-loop containing nucleotide triphosphate hydrolases"/>
    <property type="match status" value="1"/>
</dbReference>
<dbReference type="EMBL" id="AVPG01000012">
    <property type="protein sequence ID" value="KGX86611.1"/>
    <property type="molecule type" value="Genomic_DNA"/>
</dbReference>
<dbReference type="InterPro" id="IPR011527">
    <property type="entry name" value="ABC1_TM_dom"/>
</dbReference>
<evidence type="ECO:0000313" key="12">
    <source>
        <dbReference type="EMBL" id="KGX86611.1"/>
    </source>
</evidence>
<feature type="transmembrane region" description="Helical" evidence="9">
    <location>
        <begin position="131"/>
        <end position="151"/>
    </location>
</feature>
<evidence type="ECO:0000313" key="13">
    <source>
        <dbReference type="Proteomes" id="UP000030401"/>
    </source>
</evidence>
<gene>
    <name evidence="12" type="ORF">N784_04395</name>
</gene>
<evidence type="ECO:0000256" key="7">
    <source>
        <dbReference type="ARBA" id="ARBA00022989"/>
    </source>
</evidence>
<dbReference type="NCBIfam" id="TIGR02857">
    <property type="entry name" value="CydD"/>
    <property type="match status" value="1"/>
</dbReference>
<reference evidence="12 13" key="1">
    <citation type="submission" date="2013-08" db="EMBL/GenBank/DDBJ databases">
        <authorList>
            <person name="Huang J."/>
            <person name="Wang G."/>
        </authorList>
    </citation>
    <scope>NUCLEOTIDE SEQUENCE [LARGE SCALE GENOMIC DNA]</scope>
    <source>
        <strain evidence="12 13">JSM 072002</strain>
    </source>
</reference>
<feature type="transmembrane region" description="Helical" evidence="9">
    <location>
        <begin position="16"/>
        <end position="37"/>
    </location>
</feature>
<keyword evidence="6 12" id="KW-0067">ATP-binding</keyword>
<dbReference type="InterPro" id="IPR017871">
    <property type="entry name" value="ABC_transporter-like_CS"/>
</dbReference>
<dbReference type="InterPro" id="IPR003593">
    <property type="entry name" value="AAA+_ATPase"/>
</dbReference>
<evidence type="ECO:0000256" key="5">
    <source>
        <dbReference type="ARBA" id="ARBA00022741"/>
    </source>
</evidence>
<dbReference type="InterPro" id="IPR039421">
    <property type="entry name" value="Type_1_exporter"/>
</dbReference>
<dbReference type="GO" id="GO:0016887">
    <property type="term" value="F:ATP hydrolysis activity"/>
    <property type="evidence" value="ECO:0007669"/>
    <property type="project" value="InterPro"/>
</dbReference>
<dbReference type="Pfam" id="PF00664">
    <property type="entry name" value="ABC_membrane"/>
    <property type="match status" value="1"/>
</dbReference>
<dbReference type="Proteomes" id="UP000030401">
    <property type="component" value="Unassembled WGS sequence"/>
</dbReference>
<keyword evidence="2" id="KW-0813">Transport</keyword>
<dbReference type="RefSeq" id="WP_036834346.1">
    <property type="nucleotide sequence ID" value="NZ_AVPG01000012.1"/>
</dbReference>
<dbReference type="GO" id="GO:0005524">
    <property type="term" value="F:ATP binding"/>
    <property type="evidence" value="ECO:0007669"/>
    <property type="project" value="UniProtKB-KW"/>
</dbReference>
<dbReference type="PROSITE" id="PS50893">
    <property type="entry name" value="ABC_TRANSPORTER_2"/>
    <property type="match status" value="1"/>
</dbReference>
<feature type="domain" description="ABC transporter" evidence="10">
    <location>
        <begin position="336"/>
        <end position="571"/>
    </location>
</feature>
<keyword evidence="4 9" id="KW-0812">Transmembrane</keyword>
<evidence type="ECO:0000256" key="4">
    <source>
        <dbReference type="ARBA" id="ARBA00022692"/>
    </source>
</evidence>
<name>A0A0A5G0I1_9BACI</name>
<evidence type="ECO:0000259" key="10">
    <source>
        <dbReference type="PROSITE" id="PS50893"/>
    </source>
</evidence>
<feature type="transmembrane region" description="Helical" evidence="9">
    <location>
        <begin position="157"/>
        <end position="178"/>
    </location>
</feature>
<dbReference type="InterPro" id="IPR003439">
    <property type="entry name" value="ABC_transporter-like_ATP-bd"/>
</dbReference>
<dbReference type="PANTHER" id="PTHR24221:SF654">
    <property type="entry name" value="ATP-BINDING CASSETTE SUB-FAMILY B MEMBER 6"/>
    <property type="match status" value="1"/>
</dbReference>
<evidence type="ECO:0000259" key="11">
    <source>
        <dbReference type="PROSITE" id="PS50929"/>
    </source>
</evidence>
<sequence length="578" mass="63897">MNQLKAIAKQHKGTRLFLVFSSILYALTVILQAYFLVTIVDAVFLQSASFTEIVPYLMGLLCALVARSALSYVNGRAGVKMATKVKQQFRQSLLKKYTRNPLQTSLQGQSGHKVSVFMDAIDEIDSYFSKYVPQVIQTSIVPLFIWIAVSMEHVSTGIIMIITAPFIPLFYIIIGIMTQKKSEEQMDKMALFSGRFLDTLQGLTTLKLFGKSKQQKDVIRQSSLDFRDATMEVLKVAFVSSLMLELISMLSIGIIALEVGIRLVVFESISFYTAFFVLVLAPEFYLSLKDLGTAFHTGRGSMGAATKIQEELEQEEHNVQWGEASVDNAFDSPPHISLDGVGFQYGEEGFALKSICTTIEPYEHVAIVGRSGAGKSTLLYLIAGLLPKTEGEIMVNHQPLSHYKEADWFERISYITQHPYIFAGTIRENIALGSNIAASTEQVERAAHKAGIADLIQSLEQGYDTPIGEGGRGLSGGEKQRIAIARAFLKQPSIVLFDEPTTGLDLYTEQILQQSINELSKNATVISVAHRLHTIRNADKILFLANGELANQGTDAQLMKASTDYANMVSVQQEGVER</sequence>
<accession>A0A0A5G0I1</accession>
<protein>
    <submittedName>
        <fullName evidence="12">ABC transporter ATP-binding protein</fullName>
    </submittedName>
</protein>
<dbReference type="SUPFAM" id="SSF90123">
    <property type="entry name" value="ABC transporter transmembrane region"/>
    <property type="match status" value="1"/>
</dbReference>
<dbReference type="GO" id="GO:0005886">
    <property type="term" value="C:plasma membrane"/>
    <property type="evidence" value="ECO:0007669"/>
    <property type="project" value="UniProtKB-SubCell"/>
</dbReference>
<keyword evidence="13" id="KW-1185">Reference proteome</keyword>
<comment type="caution">
    <text evidence="12">The sequence shown here is derived from an EMBL/GenBank/DDBJ whole genome shotgun (WGS) entry which is preliminary data.</text>
</comment>
<feature type="transmembrane region" description="Helical" evidence="9">
    <location>
        <begin position="269"/>
        <end position="288"/>
    </location>
</feature>
<dbReference type="PROSITE" id="PS00211">
    <property type="entry name" value="ABC_TRANSPORTER_1"/>
    <property type="match status" value="1"/>
</dbReference>
<keyword evidence="5" id="KW-0547">Nucleotide-binding</keyword>
<dbReference type="PROSITE" id="PS50929">
    <property type="entry name" value="ABC_TM1F"/>
    <property type="match status" value="1"/>
</dbReference>
<evidence type="ECO:0000256" key="3">
    <source>
        <dbReference type="ARBA" id="ARBA00022475"/>
    </source>
</evidence>
<feature type="transmembrane region" description="Helical" evidence="9">
    <location>
        <begin position="43"/>
        <end position="66"/>
    </location>
</feature>
<dbReference type="InterPro" id="IPR036640">
    <property type="entry name" value="ABC1_TM_sf"/>
</dbReference>
<evidence type="ECO:0000256" key="2">
    <source>
        <dbReference type="ARBA" id="ARBA00022448"/>
    </source>
</evidence>
<dbReference type="Gene3D" id="1.20.1560.10">
    <property type="entry name" value="ABC transporter type 1, transmembrane domain"/>
    <property type="match status" value="1"/>
</dbReference>
<organism evidence="12 13">
    <name type="scientific">Pontibacillus litoralis JSM 072002</name>
    <dbReference type="NCBI Taxonomy" id="1385512"/>
    <lineage>
        <taxon>Bacteria</taxon>
        <taxon>Bacillati</taxon>
        <taxon>Bacillota</taxon>
        <taxon>Bacilli</taxon>
        <taxon>Bacillales</taxon>
        <taxon>Bacillaceae</taxon>
        <taxon>Pontibacillus</taxon>
    </lineage>
</organism>
<keyword evidence="8 9" id="KW-0472">Membrane</keyword>
<dbReference type="eggNOG" id="COG4988">
    <property type="taxonomic scope" value="Bacteria"/>
</dbReference>
<dbReference type="InterPro" id="IPR027417">
    <property type="entry name" value="P-loop_NTPase"/>
</dbReference>
<proteinExistence type="predicted"/>
<keyword evidence="3" id="KW-1003">Cell membrane</keyword>
<dbReference type="PANTHER" id="PTHR24221">
    <property type="entry name" value="ATP-BINDING CASSETTE SUB-FAMILY B"/>
    <property type="match status" value="1"/>
</dbReference>
<dbReference type="InterPro" id="IPR014216">
    <property type="entry name" value="ABC_transptr_CydD"/>
</dbReference>
<dbReference type="AlphaFoldDB" id="A0A0A5G0I1"/>
<evidence type="ECO:0000256" key="1">
    <source>
        <dbReference type="ARBA" id="ARBA00004651"/>
    </source>
</evidence>
<evidence type="ECO:0000256" key="9">
    <source>
        <dbReference type="SAM" id="Phobius"/>
    </source>
</evidence>
<dbReference type="CDD" id="cd18584">
    <property type="entry name" value="ABC_6TM_AarD_CydD"/>
    <property type="match status" value="1"/>
</dbReference>
<dbReference type="SUPFAM" id="SSF52540">
    <property type="entry name" value="P-loop containing nucleoside triphosphate hydrolases"/>
    <property type="match status" value="1"/>
</dbReference>
<dbReference type="STRING" id="1385512.N784_04395"/>
<keyword evidence="7 9" id="KW-1133">Transmembrane helix</keyword>
<dbReference type="OrthoDB" id="9806127at2"/>
<feature type="transmembrane region" description="Helical" evidence="9">
    <location>
        <begin position="236"/>
        <end position="257"/>
    </location>
</feature>
<dbReference type="GO" id="GO:0140359">
    <property type="term" value="F:ABC-type transporter activity"/>
    <property type="evidence" value="ECO:0007669"/>
    <property type="project" value="InterPro"/>
</dbReference>
<comment type="subcellular location">
    <subcellularLocation>
        <location evidence="1">Cell membrane</location>
        <topology evidence="1">Multi-pass membrane protein</topology>
    </subcellularLocation>
</comment>
<evidence type="ECO:0000256" key="8">
    <source>
        <dbReference type="ARBA" id="ARBA00023136"/>
    </source>
</evidence>